<keyword evidence="3" id="KW-1185">Reference proteome</keyword>
<reference evidence="2" key="1">
    <citation type="submission" date="2022-12" db="EMBL/GenBank/DDBJ databases">
        <title>Chromosome-level genome assembly of the bean flower thrips Megalurothrips usitatus.</title>
        <authorList>
            <person name="Ma L."/>
            <person name="Liu Q."/>
            <person name="Li H."/>
            <person name="Cai W."/>
        </authorList>
    </citation>
    <scope>NUCLEOTIDE SEQUENCE</scope>
    <source>
        <strain evidence="2">Cailab_2022a</strain>
    </source>
</reference>
<gene>
    <name evidence="2" type="ORF">ONE63_011587</name>
</gene>
<feature type="region of interest" description="Disordered" evidence="1">
    <location>
        <begin position="152"/>
        <end position="209"/>
    </location>
</feature>
<evidence type="ECO:0000313" key="3">
    <source>
        <dbReference type="Proteomes" id="UP001075354"/>
    </source>
</evidence>
<accession>A0AAV7WYX6</accession>
<feature type="compositionally biased region" description="Acidic residues" evidence="1">
    <location>
        <begin position="183"/>
        <end position="198"/>
    </location>
</feature>
<evidence type="ECO:0000256" key="1">
    <source>
        <dbReference type="SAM" id="MobiDB-lite"/>
    </source>
</evidence>
<organism evidence="2 3">
    <name type="scientific">Megalurothrips usitatus</name>
    <name type="common">bean blossom thrips</name>
    <dbReference type="NCBI Taxonomy" id="439358"/>
    <lineage>
        <taxon>Eukaryota</taxon>
        <taxon>Metazoa</taxon>
        <taxon>Ecdysozoa</taxon>
        <taxon>Arthropoda</taxon>
        <taxon>Hexapoda</taxon>
        <taxon>Insecta</taxon>
        <taxon>Pterygota</taxon>
        <taxon>Neoptera</taxon>
        <taxon>Paraneoptera</taxon>
        <taxon>Thysanoptera</taxon>
        <taxon>Terebrantia</taxon>
        <taxon>Thripoidea</taxon>
        <taxon>Thripidae</taxon>
        <taxon>Megalurothrips</taxon>
    </lineage>
</organism>
<protein>
    <submittedName>
        <fullName evidence="2">Uncharacterized protein</fullName>
    </submittedName>
</protein>
<comment type="caution">
    <text evidence="2">The sequence shown here is derived from an EMBL/GenBank/DDBJ whole genome shotgun (WGS) entry which is preliminary data.</text>
</comment>
<sequence length="569" mass="65043">MADKAEAIIRVARRVLRIKLRQEKICVGELLGLARKLVVKLSDQQLIQRFTEYDTTLLYACGNGGVHKWRALATVQTINVRKYPMFQVLFHKQGDGPAEDEECLIDVSWYDSYQTTGSPEKPTSHKRHSEEFGLADKNLGAKRTCVGASENVNQHNNSLGWDDGHGDSNDGEEAITDKVSSADQEEGIFHDDEEETEPLQEKGKKKPSLPERFPLPVWSPLLQLEIKEGRLYMEENKKLLKQECVWHIVDLVGGMDPAQGTFAKFAKRLFEEPEYQLLEDTASINKHSTFAAALSKYLREQRALLEKRRQKQNVDAQAAVIGQPLASTDQLKNELELLQKNPNMNQNKAIGIMKRTFNLRQQIKFSHYKDQLTANKYLLVPRLLQVELNLHLLNQRPNQEAREGNFRKMLAKLSAIHGVEEVPDTEVGKLELVLKMHKMMTQKKYQNSKLVPVELKEVQPNQQINIVPQRCAFSLLVLTCNSDVKNVVVEGEKEIICKFPSMSAHEILETFVLIHHVFNSSPAMELEYFYDFLCYALYEKPIPTQDIFEAVHLLDIFEAVHNLDACGLR</sequence>
<dbReference type="AlphaFoldDB" id="A0AAV7WYX6"/>
<name>A0AAV7WYX6_9NEOP</name>
<dbReference type="EMBL" id="JAPTSV010000889">
    <property type="protein sequence ID" value="KAJ1518799.1"/>
    <property type="molecule type" value="Genomic_DNA"/>
</dbReference>
<proteinExistence type="predicted"/>
<dbReference type="Proteomes" id="UP001075354">
    <property type="component" value="Unassembled WGS sequence"/>
</dbReference>
<evidence type="ECO:0000313" key="2">
    <source>
        <dbReference type="EMBL" id="KAJ1518799.1"/>
    </source>
</evidence>